<accession>A0A1Y0ERQ2</accession>
<keyword evidence="1 2" id="KW-0418">Kinase</keyword>
<dbReference type="Pfam" id="PF03702">
    <property type="entry name" value="AnmK"/>
    <property type="match status" value="1"/>
</dbReference>
<dbReference type="OrthoDB" id="9763949at2"/>
<sequence length="375" mass="39665">MTHAPFLAIGLMSGTSMDGVDAVLMRFDAQAPMQRLAHAHRAMPGELREELLALNAAGANELHRASVASIALVRLYAEAVTRVLADAGLQAAAIDALGAHGQTVRHHPQAVSADLPHGYTLQLNQPALLAELTGITVVADLRARDLAAGGQGAPLVPAFHQAWLGKAAGDTVVLNWGGIANISILEGDAVRGLDTGPANALLDLWCERHLKAPYDRDGAWAATGRVQPELLQRLLAHPFFARQPPKSTGRDDFHLAWLTGCLQAVGDVSPVDVQATLAELTAQSTADAIVRHAPAATRVILCGGGSRNGDLVRRLQRRLPGLCFETAEMHGLASDEVEAAAFAWLAWRCCQGLPGNLPSVTHAQGPRILGAIYPR</sequence>
<dbReference type="Gene3D" id="3.30.420.40">
    <property type="match status" value="2"/>
</dbReference>
<reference evidence="2 3" key="1">
    <citation type="submission" date="2017-05" db="EMBL/GenBank/DDBJ databases">
        <authorList>
            <person name="Song R."/>
            <person name="Chenine A.L."/>
            <person name="Ruprecht R.M."/>
        </authorList>
    </citation>
    <scope>NUCLEOTIDE SEQUENCE [LARGE SCALE GENOMIC DNA]</scope>
    <source>
        <strain evidence="2 3">DSM 26136</strain>
    </source>
</reference>
<dbReference type="GO" id="GO:0005524">
    <property type="term" value="F:ATP binding"/>
    <property type="evidence" value="ECO:0007669"/>
    <property type="project" value="UniProtKB-UniRule"/>
</dbReference>
<comment type="catalytic activity">
    <reaction evidence="1">
        <text>1,6-anhydro-N-acetyl-beta-muramate + ATP + H2O = N-acetyl-D-muramate 6-phosphate + ADP + H(+)</text>
        <dbReference type="Rhea" id="RHEA:24952"/>
        <dbReference type="ChEBI" id="CHEBI:15377"/>
        <dbReference type="ChEBI" id="CHEBI:15378"/>
        <dbReference type="ChEBI" id="CHEBI:30616"/>
        <dbReference type="ChEBI" id="CHEBI:58690"/>
        <dbReference type="ChEBI" id="CHEBI:58722"/>
        <dbReference type="ChEBI" id="CHEBI:456216"/>
        <dbReference type="EC" id="2.7.1.170"/>
    </reaction>
</comment>
<dbReference type="Proteomes" id="UP000196138">
    <property type="component" value="Chromosome"/>
</dbReference>
<dbReference type="InterPro" id="IPR005338">
    <property type="entry name" value="Anhydro_N_Ac-Mur_kinase"/>
</dbReference>
<evidence type="ECO:0000256" key="1">
    <source>
        <dbReference type="HAMAP-Rule" id="MF_01270"/>
    </source>
</evidence>
<evidence type="ECO:0000313" key="2">
    <source>
        <dbReference type="EMBL" id="ARU06345.1"/>
    </source>
</evidence>
<dbReference type="UniPathway" id="UPA00544"/>
<dbReference type="GO" id="GO:0016773">
    <property type="term" value="F:phosphotransferase activity, alcohol group as acceptor"/>
    <property type="evidence" value="ECO:0007669"/>
    <property type="project" value="UniProtKB-UniRule"/>
</dbReference>
<gene>
    <name evidence="1" type="primary">anmK</name>
    <name evidence="2" type="ORF">CCO03_18255</name>
</gene>
<feature type="binding site" evidence="1">
    <location>
        <begin position="14"/>
        <end position="21"/>
    </location>
    <ligand>
        <name>ATP</name>
        <dbReference type="ChEBI" id="CHEBI:30616"/>
    </ligand>
</feature>
<keyword evidence="1" id="KW-0119">Carbohydrate metabolism</keyword>
<name>A0A1Y0ERQ2_9BURK</name>
<dbReference type="NCBIfam" id="NF007139">
    <property type="entry name" value="PRK09585.1-3"/>
    <property type="match status" value="1"/>
</dbReference>
<comment type="function">
    <text evidence="1">Catalyzes the specific phosphorylation of 1,6-anhydro-N-acetylmuramic acid (anhMurNAc) with the simultaneous cleavage of the 1,6-anhydro ring, generating MurNAc-6-P. Is required for the utilization of anhMurNAc either imported from the medium or derived from its own cell wall murein, and thus plays a role in cell wall recycling.</text>
</comment>
<dbReference type="RefSeq" id="WP_087283398.1">
    <property type="nucleotide sequence ID" value="NZ_CP021455.1"/>
</dbReference>
<dbReference type="UniPathway" id="UPA00343"/>
<dbReference type="PANTHER" id="PTHR30605">
    <property type="entry name" value="ANHYDRO-N-ACETYLMURAMIC ACID KINASE"/>
    <property type="match status" value="1"/>
</dbReference>
<dbReference type="KEGG" id="cser:CCO03_18255"/>
<keyword evidence="1" id="KW-0067">ATP-binding</keyword>
<protein>
    <recommendedName>
        <fullName evidence="1">Anhydro-N-acetylmuramic acid kinase</fullName>
        <ecNumber evidence="1">2.7.1.170</ecNumber>
    </recommendedName>
    <alternativeName>
        <fullName evidence="1">AnhMurNAc kinase</fullName>
    </alternativeName>
</protein>
<dbReference type="GO" id="GO:0016301">
    <property type="term" value="F:kinase activity"/>
    <property type="evidence" value="ECO:0007669"/>
    <property type="project" value="UniProtKB-KW"/>
</dbReference>
<organism evidence="2 3">
    <name type="scientific">Comamonas serinivorans</name>
    <dbReference type="NCBI Taxonomy" id="1082851"/>
    <lineage>
        <taxon>Bacteria</taxon>
        <taxon>Pseudomonadati</taxon>
        <taxon>Pseudomonadota</taxon>
        <taxon>Betaproteobacteria</taxon>
        <taxon>Burkholderiales</taxon>
        <taxon>Comamonadaceae</taxon>
        <taxon>Comamonas</taxon>
    </lineage>
</organism>
<comment type="pathway">
    <text evidence="1">Cell wall biogenesis; peptidoglycan recycling.</text>
</comment>
<dbReference type="SUPFAM" id="SSF53067">
    <property type="entry name" value="Actin-like ATPase domain"/>
    <property type="match status" value="1"/>
</dbReference>
<evidence type="ECO:0000313" key="3">
    <source>
        <dbReference type="Proteomes" id="UP000196138"/>
    </source>
</evidence>
<dbReference type="GO" id="GO:0097175">
    <property type="term" value="P:1,6-anhydro-N-acetyl-beta-muramic acid catabolic process"/>
    <property type="evidence" value="ECO:0007669"/>
    <property type="project" value="UniProtKB-UniRule"/>
</dbReference>
<dbReference type="EC" id="2.7.1.170" evidence="1"/>
<dbReference type="InterPro" id="IPR043129">
    <property type="entry name" value="ATPase_NBD"/>
</dbReference>
<keyword evidence="1" id="KW-0808">Transferase</keyword>
<dbReference type="HAMAP" id="MF_01270">
    <property type="entry name" value="AnhMurNAc_kinase"/>
    <property type="match status" value="1"/>
</dbReference>
<dbReference type="EMBL" id="CP021455">
    <property type="protein sequence ID" value="ARU06345.1"/>
    <property type="molecule type" value="Genomic_DNA"/>
</dbReference>
<dbReference type="PANTHER" id="PTHR30605:SF0">
    <property type="entry name" value="ANHYDRO-N-ACETYLMURAMIC ACID KINASE"/>
    <property type="match status" value="1"/>
</dbReference>
<dbReference type="CDD" id="cd24050">
    <property type="entry name" value="ASKHA_NBD_ANMK"/>
    <property type="match status" value="1"/>
</dbReference>
<keyword evidence="1" id="KW-0547">Nucleotide-binding</keyword>
<dbReference type="GO" id="GO:0009254">
    <property type="term" value="P:peptidoglycan turnover"/>
    <property type="evidence" value="ECO:0007669"/>
    <property type="project" value="UniProtKB-UniRule"/>
</dbReference>
<keyword evidence="3" id="KW-1185">Reference proteome</keyword>
<comment type="pathway">
    <text evidence="1">Amino-sugar metabolism; 1,6-anhydro-N-acetylmuramate degradation.</text>
</comment>
<dbReference type="GO" id="GO:0006040">
    <property type="term" value="P:amino sugar metabolic process"/>
    <property type="evidence" value="ECO:0007669"/>
    <property type="project" value="InterPro"/>
</dbReference>
<comment type="similarity">
    <text evidence="1">Belongs to the anhydro-N-acetylmuramic acid kinase family.</text>
</comment>
<proteinExistence type="inferred from homology"/>
<dbReference type="AlphaFoldDB" id="A0A1Y0ERQ2"/>